<feature type="compositionally biased region" description="Low complexity" evidence="1">
    <location>
        <begin position="198"/>
        <end position="221"/>
    </location>
</feature>
<feature type="non-terminal residue" evidence="2">
    <location>
        <position position="1"/>
    </location>
</feature>
<gene>
    <name evidence="2" type="ORF">PCYB_051430</name>
</gene>
<dbReference type="AlphaFoldDB" id="K6USY0"/>
<keyword evidence="3" id="KW-1185">Reference proteome</keyword>
<dbReference type="GeneID" id="14691514"/>
<feature type="compositionally biased region" description="Basic and acidic residues" evidence="1">
    <location>
        <begin position="223"/>
        <end position="233"/>
    </location>
</feature>
<feature type="compositionally biased region" description="Basic residues" evidence="1">
    <location>
        <begin position="533"/>
        <end position="546"/>
    </location>
</feature>
<feature type="region of interest" description="Disordered" evidence="1">
    <location>
        <begin position="283"/>
        <end position="410"/>
    </location>
</feature>
<keyword evidence="2" id="KW-0547">Nucleotide-binding</keyword>
<dbReference type="RefSeq" id="XP_004221072.1">
    <property type="nucleotide sequence ID" value="XM_004221024.1"/>
</dbReference>
<dbReference type="KEGG" id="pcy:PCYB_051430"/>
<feature type="region of interest" description="Disordered" evidence="1">
    <location>
        <begin position="169"/>
        <end position="246"/>
    </location>
</feature>
<protein>
    <submittedName>
        <fullName evidence="2">DEAD-box family helicase</fullName>
    </submittedName>
</protein>
<feature type="compositionally biased region" description="Basic and acidic residues" evidence="1">
    <location>
        <begin position="315"/>
        <end position="333"/>
    </location>
</feature>
<name>K6USY0_PLACD</name>
<evidence type="ECO:0000313" key="3">
    <source>
        <dbReference type="Proteomes" id="UP000006319"/>
    </source>
</evidence>
<evidence type="ECO:0000256" key="1">
    <source>
        <dbReference type="SAM" id="MobiDB-lite"/>
    </source>
</evidence>
<dbReference type="EMBL" id="DF157097">
    <property type="protein sequence ID" value="GAB65125.1"/>
    <property type="molecule type" value="Genomic_DNA"/>
</dbReference>
<dbReference type="VEuPathDB" id="PlasmoDB:PCYB_051430"/>
<accession>K6USY0</accession>
<dbReference type="OrthoDB" id="10261375at2759"/>
<keyword evidence="2" id="KW-0378">Hydrolase</keyword>
<keyword evidence="2" id="KW-0347">Helicase</keyword>
<feature type="compositionally biased region" description="Basic and acidic residues" evidence="1">
    <location>
        <begin position="171"/>
        <end position="185"/>
    </location>
</feature>
<dbReference type="eggNOG" id="KOG0337">
    <property type="taxonomic scope" value="Eukaryota"/>
</dbReference>
<feature type="compositionally biased region" description="Polar residues" evidence="1">
    <location>
        <begin position="334"/>
        <end position="347"/>
    </location>
</feature>
<proteinExistence type="predicted"/>
<organism evidence="2 3">
    <name type="scientific">Plasmodium cynomolgi (strain B)</name>
    <dbReference type="NCBI Taxonomy" id="1120755"/>
    <lineage>
        <taxon>Eukaryota</taxon>
        <taxon>Sar</taxon>
        <taxon>Alveolata</taxon>
        <taxon>Apicomplexa</taxon>
        <taxon>Aconoidasida</taxon>
        <taxon>Haemosporida</taxon>
        <taxon>Plasmodiidae</taxon>
        <taxon>Plasmodium</taxon>
        <taxon>Plasmodium (Plasmodium)</taxon>
    </lineage>
</organism>
<sequence length="679" mass="76760">DLLYAYEICFFIGKKLKFFRPAAAKVGGTVETAKVSEPVEITKTSELVDAAKTSEPVEITKTSELVDAAKTSEPAENAHATPPRDVAYLGSLNHVSDYVELVDNQKNADEELTSLSKSILASYKLYYAMRPKVSKYASTKCVNKVNKIGGVYKLCLFYHPDEIYENVPSDGAREEEIPPRGEEPSGKQPNGKEPNGKEPSGNQPSEQQPSEQQPSENQPSERQPNEGADRKEATNAGDPPGVALAQPKNYTHNEVMTIIHNFQSNDSGKVKGISDGIKEKLNKLKERMHTTKRSRSGEATDDVDELMGALAMGLSDHDHDSDYELEHLWKDSENGSAGHSGEGQTEPGNKPKKMSKRALKKKKKEEQQRQKQEEQQNGKEPTSGEPTQEPPLKEAPPNGRTKRSKINIPFDDILKKINKKKIKQETAAAFAIKTPGFDLPPDEEEELNKQRFIKKKVWDMRKRKFVLQEIDTFQSDGFKKKDRRKDVGGAPGKGNHGEGGADEPTSNLYHKWVKRTKNRIKNVGELEDEKNQKGRKTSVRTKQTHHHSGDGTTSNQLDDEKQTHLQMLKQNHPEITDSLSKNIKLTKKQQRLYKKYLSGRYMDPEPNSSLHKSLSQMQKEKAKMLQKKLRTDKDFRVRYARMKKKRHEQKLREKENLKSARARSLAIVKRKKIGKRGGK</sequence>
<keyword evidence="2" id="KW-0067">ATP-binding</keyword>
<feature type="compositionally biased region" description="Gly residues" evidence="1">
    <location>
        <begin position="489"/>
        <end position="498"/>
    </location>
</feature>
<dbReference type="Proteomes" id="UP000006319">
    <property type="component" value="Chromosome 5"/>
</dbReference>
<dbReference type="GO" id="GO:0004386">
    <property type="term" value="F:helicase activity"/>
    <property type="evidence" value="ECO:0007669"/>
    <property type="project" value="UniProtKB-KW"/>
</dbReference>
<feature type="compositionally biased region" description="Basic and acidic residues" evidence="1">
    <location>
        <begin position="364"/>
        <end position="377"/>
    </location>
</feature>
<feature type="region of interest" description="Disordered" evidence="1">
    <location>
        <begin position="469"/>
        <end position="557"/>
    </location>
</feature>
<feature type="compositionally biased region" description="Basic residues" evidence="1">
    <location>
        <begin position="350"/>
        <end position="363"/>
    </location>
</feature>
<reference evidence="2 3" key="1">
    <citation type="journal article" date="2012" name="Nat. Genet.">
        <title>Plasmodium cynomolgi genome sequences provide insight into Plasmodium vivax and the monkey malaria clade.</title>
        <authorList>
            <person name="Tachibana S."/>
            <person name="Sullivan S.A."/>
            <person name="Kawai S."/>
            <person name="Nakamura S."/>
            <person name="Kim H.R."/>
            <person name="Goto N."/>
            <person name="Arisue N."/>
            <person name="Palacpac N.M.Q."/>
            <person name="Honma H."/>
            <person name="Yagi M."/>
            <person name="Tougan T."/>
            <person name="Katakai Y."/>
            <person name="Kaneko O."/>
            <person name="Mita T."/>
            <person name="Kita K."/>
            <person name="Yasutomi Y."/>
            <person name="Sutton P.L."/>
            <person name="Shakhbatyan R."/>
            <person name="Horii T."/>
            <person name="Yasunaga T."/>
            <person name="Barnwell J.W."/>
            <person name="Escalante A.A."/>
            <person name="Carlton J.M."/>
            <person name="Tanabe K."/>
        </authorList>
    </citation>
    <scope>NUCLEOTIDE SEQUENCE [LARGE SCALE GENOMIC DNA]</scope>
    <source>
        <strain evidence="2 3">B</strain>
    </source>
</reference>
<feature type="compositionally biased region" description="Basic residues" evidence="1">
    <location>
        <begin position="511"/>
        <end position="520"/>
    </location>
</feature>
<evidence type="ECO:0000313" key="2">
    <source>
        <dbReference type="EMBL" id="GAB65125.1"/>
    </source>
</evidence>